<dbReference type="Proteomes" id="UP001156641">
    <property type="component" value="Unassembled WGS sequence"/>
</dbReference>
<evidence type="ECO:0000256" key="4">
    <source>
        <dbReference type="ARBA" id="ARBA00022989"/>
    </source>
</evidence>
<feature type="domain" description="Membrane transport protein MMPL" evidence="7">
    <location>
        <begin position="216"/>
        <end position="389"/>
    </location>
</feature>
<feature type="transmembrane region" description="Helical" evidence="6">
    <location>
        <begin position="415"/>
        <end position="432"/>
    </location>
</feature>
<dbReference type="Gene3D" id="1.20.1640.10">
    <property type="entry name" value="Multidrug efflux transporter AcrB transmembrane domain"/>
    <property type="match status" value="2"/>
</dbReference>
<evidence type="ECO:0000259" key="7">
    <source>
        <dbReference type="Pfam" id="PF03176"/>
    </source>
</evidence>
<evidence type="ECO:0000313" key="8">
    <source>
        <dbReference type="EMBL" id="GLR66119.1"/>
    </source>
</evidence>
<sequence length="775" mass="81675">MPNKRRALGFWLVLLVACAGIIARTQFRTDMGAFLPQSAPMAQQVLTEQATSGAASHLIVLALTGAPAPILAAMSETLAGQLRQRAEFIDVINGDDQSFAGVQGFVWANRYLLSADITADRFTATGLHAALLNDLGLLGSDLGGMIQQTLPGDPTGEALTLLRQLGQAQGPASIGNVWFSSDGARALLLVHTSAPGFDIDSQQQALTLINGDFGKARRAVPGAAGVRLIESGPGVFAIHIRDTTKRDVTRLSLLAMAGAVSLLSFAYRSPRVLLLGILPIASGVLAAIATVSLTFGFVHGVTLGFGVTLIGESIDYAIYLFTQTARGETASDTIARIWPTLRLGMLTSTVGFSAMLFSSFTGFAQLGLFSIAGLIVAAGVTRFVLPHLVPQGFCAAGADSISRPLRAAIRQRRRLRWLVAAGVLASIFALTMHRGALWDNNLENLSPIPARDQAQDQMLRRDLGVPDVRYFAVFKAADKEGALEKSEDLTASLNSLVARGKLGGFDVPSMILPSLRTQRARQAALPGAALLRERFTQAQAGLPFRADAFEPFFRDVAATKTGPLLSAGSLPPPLALQLGSMLVRRDNGWVVMAPLHDVADPAGVARAIALAGLPGVRFVDLNHESDQLLQTFQREAVLLAVTGSLAVVLLLLAGLRSVARVITVVAPLAAAVIMTAALLTLGGGKVSIFMVVGFLLIVAVGSNYCLFFERSAPDAETWHRSIASIVLANLCTVSAYGLMALSSIPVLHDIGMTVAMGTFLSLVCAALLKAPGLEA</sequence>
<dbReference type="InterPro" id="IPR004869">
    <property type="entry name" value="MMPL_dom"/>
</dbReference>
<evidence type="ECO:0000256" key="1">
    <source>
        <dbReference type="ARBA" id="ARBA00004651"/>
    </source>
</evidence>
<accession>A0ABQ6A7M0</accession>
<dbReference type="RefSeq" id="WP_284256723.1">
    <property type="nucleotide sequence ID" value="NZ_BSOS01000009.1"/>
</dbReference>
<dbReference type="PANTHER" id="PTHR33406">
    <property type="entry name" value="MEMBRANE PROTEIN MJ1562-RELATED"/>
    <property type="match status" value="1"/>
</dbReference>
<protein>
    <submittedName>
        <fullName evidence="8">Membrane protein</fullName>
    </submittedName>
</protein>
<feature type="transmembrane region" description="Helical" evidence="6">
    <location>
        <begin position="366"/>
        <end position="385"/>
    </location>
</feature>
<evidence type="ECO:0000256" key="5">
    <source>
        <dbReference type="ARBA" id="ARBA00023136"/>
    </source>
</evidence>
<feature type="transmembrane region" description="Helical" evidence="6">
    <location>
        <begin position="721"/>
        <end position="744"/>
    </location>
</feature>
<dbReference type="Pfam" id="PF03176">
    <property type="entry name" value="MMPL"/>
    <property type="match status" value="1"/>
</dbReference>
<feature type="transmembrane region" description="Helical" evidence="6">
    <location>
        <begin position="248"/>
        <end position="267"/>
    </location>
</feature>
<dbReference type="PROSITE" id="PS51257">
    <property type="entry name" value="PROKAR_LIPOPROTEIN"/>
    <property type="match status" value="1"/>
</dbReference>
<feature type="transmembrane region" description="Helical" evidence="6">
    <location>
        <begin position="274"/>
        <end position="297"/>
    </location>
</feature>
<keyword evidence="9" id="KW-1185">Reference proteome</keyword>
<evidence type="ECO:0000313" key="9">
    <source>
        <dbReference type="Proteomes" id="UP001156641"/>
    </source>
</evidence>
<reference evidence="9" key="1">
    <citation type="journal article" date="2019" name="Int. J. Syst. Evol. Microbiol.">
        <title>The Global Catalogue of Microorganisms (GCM) 10K type strain sequencing project: providing services to taxonomists for standard genome sequencing and annotation.</title>
        <authorList>
            <consortium name="The Broad Institute Genomics Platform"/>
            <consortium name="The Broad Institute Genome Sequencing Center for Infectious Disease"/>
            <person name="Wu L."/>
            <person name="Ma J."/>
        </authorList>
    </citation>
    <scope>NUCLEOTIDE SEQUENCE [LARGE SCALE GENOMIC DNA]</scope>
    <source>
        <strain evidence="9">NBRC 112502</strain>
    </source>
</reference>
<keyword evidence="4 6" id="KW-1133">Transmembrane helix</keyword>
<keyword evidence="2" id="KW-1003">Cell membrane</keyword>
<evidence type="ECO:0000256" key="3">
    <source>
        <dbReference type="ARBA" id="ARBA00022692"/>
    </source>
</evidence>
<feature type="transmembrane region" description="Helical" evidence="6">
    <location>
        <begin position="750"/>
        <end position="768"/>
    </location>
</feature>
<dbReference type="InterPro" id="IPR050545">
    <property type="entry name" value="Mycobact_MmpL"/>
</dbReference>
<comment type="caution">
    <text evidence="8">The sequence shown here is derived from an EMBL/GenBank/DDBJ whole genome shotgun (WGS) entry which is preliminary data.</text>
</comment>
<proteinExistence type="predicted"/>
<gene>
    <name evidence="8" type="primary">actII-3</name>
    <name evidence="8" type="ORF">GCM10010909_07970</name>
</gene>
<feature type="transmembrane region" description="Helical" evidence="6">
    <location>
        <begin position="662"/>
        <end position="682"/>
    </location>
</feature>
<dbReference type="PANTHER" id="PTHR33406:SF13">
    <property type="entry name" value="MEMBRANE PROTEIN YDFJ"/>
    <property type="match status" value="1"/>
</dbReference>
<dbReference type="SUPFAM" id="SSF82866">
    <property type="entry name" value="Multidrug efflux transporter AcrB transmembrane domain"/>
    <property type="match status" value="2"/>
</dbReference>
<dbReference type="EMBL" id="BSOS01000009">
    <property type="protein sequence ID" value="GLR66119.1"/>
    <property type="molecule type" value="Genomic_DNA"/>
</dbReference>
<feature type="transmembrane region" description="Helical" evidence="6">
    <location>
        <begin position="343"/>
        <end position="360"/>
    </location>
</feature>
<keyword evidence="5 6" id="KW-0472">Membrane</keyword>
<feature type="transmembrane region" description="Helical" evidence="6">
    <location>
        <begin position="303"/>
        <end position="322"/>
    </location>
</feature>
<organism evidence="8 9">
    <name type="scientific">Acidocella aquatica</name>
    <dbReference type="NCBI Taxonomy" id="1922313"/>
    <lineage>
        <taxon>Bacteria</taxon>
        <taxon>Pseudomonadati</taxon>
        <taxon>Pseudomonadota</taxon>
        <taxon>Alphaproteobacteria</taxon>
        <taxon>Acetobacterales</taxon>
        <taxon>Acidocellaceae</taxon>
        <taxon>Acidocella</taxon>
    </lineage>
</organism>
<name>A0ABQ6A7M0_9PROT</name>
<feature type="transmembrane region" description="Helical" evidence="6">
    <location>
        <begin position="688"/>
        <end position="709"/>
    </location>
</feature>
<keyword evidence="3 6" id="KW-0812">Transmembrane</keyword>
<comment type="subcellular location">
    <subcellularLocation>
        <location evidence="1">Cell membrane</location>
        <topology evidence="1">Multi-pass membrane protein</topology>
    </subcellularLocation>
</comment>
<evidence type="ECO:0000256" key="2">
    <source>
        <dbReference type="ARBA" id="ARBA00022475"/>
    </source>
</evidence>
<evidence type="ECO:0000256" key="6">
    <source>
        <dbReference type="SAM" id="Phobius"/>
    </source>
</evidence>
<feature type="transmembrane region" description="Helical" evidence="6">
    <location>
        <begin position="636"/>
        <end position="655"/>
    </location>
</feature>